<dbReference type="InterPro" id="IPR011009">
    <property type="entry name" value="Kinase-like_dom_sf"/>
</dbReference>
<gene>
    <name evidence="12" type="ORF">DARMORV10_C03P07480.1</name>
</gene>
<dbReference type="SUPFAM" id="SSF52058">
    <property type="entry name" value="L domain-like"/>
    <property type="match status" value="1"/>
</dbReference>
<dbReference type="Gene3D" id="1.10.510.10">
    <property type="entry name" value="Transferase(Phosphotransferase) domain 1"/>
    <property type="match status" value="1"/>
</dbReference>
<organism evidence="12">
    <name type="scientific">Brassica napus</name>
    <name type="common">Rape</name>
    <dbReference type="NCBI Taxonomy" id="3708"/>
    <lineage>
        <taxon>Eukaryota</taxon>
        <taxon>Viridiplantae</taxon>
        <taxon>Streptophyta</taxon>
        <taxon>Embryophyta</taxon>
        <taxon>Tracheophyta</taxon>
        <taxon>Spermatophyta</taxon>
        <taxon>Magnoliopsida</taxon>
        <taxon>eudicotyledons</taxon>
        <taxon>Gunneridae</taxon>
        <taxon>Pentapetalae</taxon>
        <taxon>rosids</taxon>
        <taxon>malvids</taxon>
        <taxon>Brassicales</taxon>
        <taxon>Brassicaceae</taxon>
        <taxon>Brassiceae</taxon>
        <taxon>Brassica</taxon>
    </lineage>
</organism>
<evidence type="ECO:0000256" key="2">
    <source>
        <dbReference type="ARBA" id="ARBA00022614"/>
    </source>
</evidence>
<proteinExistence type="predicted"/>
<dbReference type="Gene3D" id="1.10.245.10">
    <property type="entry name" value="SWIB/MDM2 domain"/>
    <property type="match status" value="1"/>
</dbReference>
<dbReference type="FunFam" id="1.10.510.10:FF:000657">
    <property type="entry name" value="Putative inactive leucine-rich repeat receptor-like protein kinase"/>
    <property type="match status" value="1"/>
</dbReference>
<dbReference type="SUPFAM" id="SSF56112">
    <property type="entry name" value="Protein kinase-like (PK-like)"/>
    <property type="match status" value="1"/>
</dbReference>
<evidence type="ECO:0000256" key="3">
    <source>
        <dbReference type="ARBA" id="ARBA00022692"/>
    </source>
</evidence>
<evidence type="ECO:0000256" key="6">
    <source>
        <dbReference type="ARBA" id="ARBA00023136"/>
    </source>
</evidence>
<dbReference type="InterPro" id="IPR000719">
    <property type="entry name" value="Prot_kinase_dom"/>
</dbReference>
<dbReference type="Pfam" id="PF00069">
    <property type="entry name" value="Pkinase"/>
    <property type="match status" value="1"/>
</dbReference>
<dbReference type="SMART" id="SM00369">
    <property type="entry name" value="LRR_TYP"/>
    <property type="match status" value="4"/>
</dbReference>
<dbReference type="FunFam" id="3.80.10.10:FF:000383">
    <property type="entry name" value="Leucine-rich repeat receptor protein kinase EMS1"/>
    <property type="match status" value="1"/>
</dbReference>
<dbReference type="Pfam" id="PF00560">
    <property type="entry name" value="LRR_1"/>
    <property type="match status" value="1"/>
</dbReference>
<protein>
    <submittedName>
        <fullName evidence="12">(rape) hypothetical protein</fullName>
    </submittedName>
</protein>
<evidence type="ECO:0000259" key="11">
    <source>
        <dbReference type="PROSITE" id="PS51925"/>
    </source>
</evidence>
<dbReference type="GO" id="GO:0005524">
    <property type="term" value="F:ATP binding"/>
    <property type="evidence" value="ECO:0007669"/>
    <property type="project" value="InterPro"/>
</dbReference>
<name>A0A816I182_BRANA</name>
<dbReference type="InterPro" id="IPR019835">
    <property type="entry name" value="SWIB_domain"/>
</dbReference>
<keyword evidence="9" id="KW-0732">Signal</keyword>
<evidence type="ECO:0000256" key="4">
    <source>
        <dbReference type="ARBA" id="ARBA00022737"/>
    </source>
</evidence>
<dbReference type="InterPro" id="IPR003591">
    <property type="entry name" value="Leu-rich_rpt_typical-subtyp"/>
</dbReference>
<dbReference type="PROSITE" id="PS51925">
    <property type="entry name" value="SWIB_MDM2"/>
    <property type="match status" value="1"/>
</dbReference>
<accession>A0A816I182</accession>
<comment type="subcellular location">
    <subcellularLocation>
        <location evidence="1">Membrane</location>
        <topology evidence="1">Single-pass type I membrane protein</topology>
    </subcellularLocation>
</comment>
<evidence type="ECO:0000256" key="5">
    <source>
        <dbReference type="ARBA" id="ARBA00022989"/>
    </source>
</evidence>
<evidence type="ECO:0000256" key="8">
    <source>
        <dbReference type="SAM" id="Phobius"/>
    </source>
</evidence>
<feature type="chain" id="PRO_5032927310" evidence="9">
    <location>
        <begin position="24"/>
        <end position="1266"/>
    </location>
</feature>
<feature type="signal peptide" evidence="9">
    <location>
        <begin position="1"/>
        <end position="23"/>
    </location>
</feature>
<dbReference type="PANTHER" id="PTHR48006:SF80">
    <property type="entry name" value="PROTEIN KINASE DOMAIN-CONTAINING PROTEIN"/>
    <property type="match status" value="1"/>
</dbReference>
<dbReference type="Pfam" id="PF02201">
    <property type="entry name" value="SWIB"/>
    <property type="match status" value="1"/>
</dbReference>
<evidence type="ECO:0000256" key="1">
    <source>
        <dbReference type="ARBA" id="ARBA00004479"/>
    </source>
</evidence>
<sequence>MAHSKVLPLLLLSCALFLQNTHQLQNSQTQVLYQLRKHLESPKALESWGTYYGDLCQIPPTPHMSISCEGNSVTELKVMGDKLSKPSVGTIFFGSPLLNRTLSKAFLIDSFATTLTRLTSLKALTLVSLGIFGELPGKIHRLCWLESLDLSSNYLFGSVPPDVSRLVRLQSLILDGNYLNGSVPEALNSLSILTVLALSHNEISGELPDLSKLDHLHMLDLRENRFDSALPLLPKSLVTVLLSKNSFSGEVSRCFDGLSQLQHLDLSFNQLTGAPSRFLFSLANISYLDLASNKLSGKLPVDLTCGGKLGFVDLSNNRLVGTIPGCLGGSSGERVVKLGGNCLSINGVHEQHQELLCEEAEAKRKGFQSRKIGTLVAVVSGAVLVLVLFAFGLLMLCTKRRSCCCSKHKSVPQARLKAVTDNNTQTSLSSQVLASARLISQTAKLAAQGVPSCRSFSFEELKEATDDFDSSRFLGDGSLGKLYRGTLENGSSVAIRCMVLSKKFSSQSIRSHLDWMSKLNHPHLLGFLGHHCTQTNGEYEPAATVLYLVYEYMPKGTYRAHLSESCPEKILTWPDRLAILIEIAKAVHFLHTGVMPGSFNNQLKTNNILLDGHKIAKLSDYGVSAIIEENEKLETKSEVYKSKYNVAKREDDVYNFGFILLESLVGPLPTTKGEAFLLNEMTSFGSQDGRQKIVNPTVLTTSSQESLAIAISIANKCVLLEPSARPSFEDVLWNLQYAAQMQSAADAERKSDTSLTPMSGNNNNPQGSAPSPFRSPGMMPSASVPGGFAQSHMATNFQAPFQFTQAQAMAQAQSKVHAQMQAGMGINQAQAPQEIVGLGQSSSPSMTTPGTSSNVKRLMRPPSGFPNNTISPMRTMELTPAPRKKKQKLPEKSLQERVAAILPESALYTQLLEFESRVDAALSRKKVDIQEALKNPPCVQKTLRVYVFNTYANQNNNPNADPPTWTLKIVGRILEDGVDPDQPGFVEKANPLLPKFSSFFKKVQVSLDQRLYPDSPLITWENSRSPAPQEGFEIKRKGNQEFAATIRLEMNYLPEKFKLSTALMDVLGIEVETRPRIIAAIWHYVKARKLQSPNDPSFFNCDAALQKVFGEQKLKFTMVSQKLSHHLSPPPPIHLEHKIKLSGSSPAVSACYDVLVDVPVTIQRDLNNLLAKAEKNKEIEACDEAICAAIRKIHEHRRRRAFFLGFSQSPVEFVNALMESQSKDLKVVAGEASRNAERERGSDFFNQPWVEDAVIRYLNRRPAAGN</sequence>
<dbReference type="InterPro" id="IPR032675">
    <property type="entry name" value="LRR_dom_sf"/>
</dbReference>
<evidence type="ECO:0000256" key="7">
    <source>
        <dbReference type="SAM" id="MobiDB-lite"/>
    </source>
</evidence>
<evidence type="ECO:0000256" key="9">
    <source>
        <dbReference type="SAM" id="SignalP"/>
    </source>
</evidence>
<keyword evidence="4" id="KW-0677">Repeat</keyword>
<evidence type="ECO:0000259" key="10">
    <source>
        <dbReference type="PROSITE" id="PS50011"/>
    </source>
</evidence>
<feature type="transmembrane region" description="Helical" evidence="8">
    <location>
        <begin position="372"/>
        <end position="397"/>
    </location>
</feature>
<dbReference type="FunFam" id="3.80.10.10:FF:000380">
    <property type="entry name" value="Putative inactive leucine-rich repeat receptor-like protein kinase"/>
    <property type="match status" value="1"/>
</dbReference>
<dbReference type="GO" id="GO:0016020">
    <property type="term" value="C:membrane"/>
    <property type="evidence" value="ECO:0007669"/>
    <property type="project" value="UniProtKB-SubCell"/>
</dbReference>
<dbReference type="Gene3D" id="3.30.200.20">
    <property type="entry name" value="Phosphorylase Kinase, domain 1"/>
    <property type="match status" value="1"/>
</dbReference>
<reference evidence="12" key="1">
    <citation type="submission" date="2021-01" db="EMBL/GenBank/DDBJ databases">
        <authorList>
            <consortium name="Genoscope - CEA"/>
            <person name="William W."/>
        </authorList>
    </citation>
    <scope>NUCLEOTIDE SEQUENCE</scope>
</reference>
<dbReference type="InterPro" id="IPR003121">
    <property type="entry name" value="SWIB_MDM2_domain"/>
</dbReference>
<dbReference type="AlphaFoldDB" id="A0A816I182"/>
<dbReference type="InterPro" id="IPR001611">
    <property type="entry name" value="Leu-rich_rpt"/>
</dbReference>
<dbReference type="Gene3D" id="3.80.10.10">
    <property type="entry name" value="Ribonuclease Inhibitor"/>
    <property type="match status" value="2"/>
</dbReference>
<keyword evidence="2" id="KW-0433">Leucine-rich repeat</keyword>
<dbReference type="Proteomes" id="UP001295469">
    <property type="component" value="Chromosome C03"/>
</dbReference>
<dbReference type="PANTHER" id="PTHR48006">
    <property type="entry name" value="LEUCINE-RICH REPEAT-CONTAINING PROTEIN DDB_G0281931-RELATED"/>
    <property type="match status" value="1"/>
</dbReference>
<dbReference type="InterPro" id="IPR036885">
    <property type="entry name" value="SWIB_MDM2_dom_sf"/>
</dbReference>
<keyword evidence="3 8" id="KW-0812">Transmembrane</keyword>
<dbReference type="GO" id="GO:0004672">
    <property type="term" value="F:protein kinase activity"/>
    <property type="evidence" value="ECO:0007669"/>
    <property type="project" value="InterPro"/>
</dbReference>
<feature type="domain" description="Protein kinase" evidence="10">
    <location>
        <begin position="468"/>
        <end position="738"/>
    </location>
</feature>
<feature type="domain" description="DM2" evidence="11">
    <location>
        <begin position="1052"/>
        <end position="1129"/>
    </location>
</feature>
<keyword evidence="6 8" id="KW-0472">Membrane</keyword>
<feature type="compositionally biased region" description="Polar residues" evidence="7">
    <location>
        <begin position="753"/>
        <end position="769"/>
    </location>
</feature>
<feature type="compositionally biased region" description="Low complexity" evidence="7">
    <location>
        <begin position="841"/>
        <end position="853"/>
    </location>
</feature>
<dbReference type="SMART" id="SM00151">
    <property type="entry name" value="SWIB"/>
    <property type="match status" value="1"/>
</dbReference>
<feature type="region of interest" description="Disordered" evidence="7">
    <location>
        <begin position="839"/>
        <end position="874"/>
    </location>
</feature>
<dbReference type="CDD" id="cd10568">
    <property type="entry name" value="SWIB_like"/>
    <property type="match status" value="1"/>
</dbReference>
<evidence type="ECO:0000313" key="12">
    <source>
        <dbReference type="EMBL" id="CAF1697393.1"/>
    </source>
</evidence>
<dbReference type="SUPFAM" id="SSF47592">
    <property type="entry name" value="SWIB/MDM2 domain"/>
    <property type="match status" value="1"/>
</dbReference>
<dbReference type="InterPro" id="IPR051824">
    <property type="entry name" value="LRR_Rcpt-Like_S/T_Kinase"/>
</dbReference>
<dbReference type="PROSITE" id="PS50011">
    <property type="entry name" value="PROTEIN_KINASE_DOM"/>
    <property type="match status" value="1"/>
</dbReference>
<keyword evidence="5 8" id="KW-1133">Transmembrane helix</keyword>
<dbReference type="PROSITE" id="PS51450">
    <property type="entry name" value="LRR"/>
    <property type="match status" value="1"/>
</dbReference>
<dbReference type="EMBL" id="HG994367">
    <property type="protein sequence ID" value="CAF1697393.1"/>
    <property type="molecule type" value="Genomic_DNA"/>
</dbReference>
<feature type="region of interest" description="Disordered" evidence="7">
    <location>
        <begin position="744"/>
        <end position="787"/>
    </location>
</feature>
<dbReference type="Pfam" id="PF13855">
    <property type="entry name" value="LRR_8"/>
    <property type="match status" value="2"/>
</dbReference>